<accession>A0A645GMF9</accession>
<evidence type="ECO:0000313" key="2">
    <source>
        <dbReference type="EMBL" id="MPN27052.1"/>
    </source>
</evidence>
<name>A0A645GMF9_9ZZZZ</name>
<evidence type="ECO:0000259" key="1">
    <source>
        <dbReference type="Pfam" id="PF13524"/>
    </source>
</evidence>
<reference evidence="2" key="1">
    <citation type="submission" date="2019-08" db="EMBL/GenBank/DDBJ databases">
        <authorList>
            <person name="Kucharzyk K."/>
            <person name="Murdoch R.W."/>
            <person name="Higgins S."/>
            <person name="Loffler F."/>
        </authorList>
    </citation>
    <scope>NUCLEOTIDE SEQUENCE</scope>
</reference>
<dbReference type="SUPFAM" id="SSF53756">
    <property type="entry name" value="UDP-Glycosyltransferase/glycogen phosphorylase"/>
    <property type="match status" value="1"/>
</dbReference>
<proteinExistence type="predicted"/>
<gene>
    <name evidence="2" type="ORF">SDC9_174479</name>
</gene>
<dbReference type="Gene3D" id="3.40.50.2000">
    <property type="entry name" value="Glycogen Phosphorylase B"/>
    <property type="match status" value="1"/>
</dbReference>
<feature type="domain" description="Spore protein YkvP/CgeB glycosyl transferase-like" evidence="1">
    <location>
        <begin position="34"/>
        <end position="101"/>
    </location>
</feature>
<organism evidence="2">
    <name type="scientific">bioreactor metagenome</name>
    <dbReference type="NCBI Taxonomy" id="1076179"/>
    <lineage>
        <taxon>unclassified sequences</taxon>
        <taxon>metagenomes</taxon>
        <taxon>ecological metagenomes</taxon>
    </lineage>
</organism>
<dbReference type="Pfam" id="PF13524">
    <property type="entry name" value="Glyco_trans_1_2"/>
    <property type="match status" value="1"/>
</dbReference>
<sequence>MRFEEWSADGEGGLLARCHAGIMPLPADDPFAAGKSAYKLIQYLAAGLPSIASPVGENRRVLRPGETGYFASSPEEWADALRLLRDDASRERMAAAARRLAFDYSTEKYGPVYAEFLKRTLR</sequence>
<protein>
    <recommendedName>
        <fullName evidence="1">Spore protein YkvP/CgeB glycosyl transferase-like domain-containing protein</fullName>
    </recommendedName>
</protein>
<comment type="caution">
    <text evidence="2">The sequence shown here is derived from an EMBL/GenBank/DDBJ whole genome shotgun (WGS) entry which is preliminary data.</text>
</comment>
<dbReference type="InterPro" id="IPR055259">
    <property type="entry name" value="YkvP/CgeB_Glyco_trans-like"/>
</dbReference>
<dbReference type="AlphaFoldDB" id="A0A645GMF9"/>
<dbReference type="EMBL" id="VSSQ01076808">
    <property type="protein sequence ID" value="MPN27052.1"/>
    <property type="molecule type" value="Genomic_DNA"/>
</dbReference>